<keyword evidence="3" id="KW-1185">Reference proteome</keyword>
<accession>A0A428S0J5</accession>
<sequence length="318" mass="34640">MKVHKSGSGLNLLESVGEFEIHRWLGTAATLHQQLEAKLASVETTSNSADAIISEARQSLQSKLTGTNVVSTIGSGLSVIGGFVTFSPFGLVAVGLMALGTLKSAASSLVKKLIFEKGAATAFGDASNKYSISSGELQTLNEDIEKAKEQLLISLALFLEALQIEAPSIPPDINKDESEVTIARLPGTANFRLQCAFVPFGGQEVYNVSGSSSDKRGGSWVGYWTWWFAKTMSRQCLTRRCYIKLGSTKGFIDHHTKLIVGGHLEPEDNTSDKNWYILTICQAHNAPHGVFDRNFGGKSMITYGRAWAVRIPRSRRRR</sequence>
<gene>
    <name evidence="2" type="ORF">CEP51_004568</name>
</gene>
<keyword evidence="1" id="KW-0472">Membrane</keyword>
<keyword evidence="1" id="KW-1133">Transmembrane helix</keyword>
<evidence type="ECO:0000313" key="3">
    <source>
        <dbReference type="Proteomes" id="UP000287972"/>
    </source>
</evidence>
<evidence type="ECO:0000313" key="2">
    <source>
        <dbReference type="EMBL" id="RSL83340.1"/>
    </source>
</evidence>
<reference evidence="2 3" key="1">
    <citation type="submission" date="2017-06" db="EMBL/GenBank/DDBJ databases">
        <title>Comparative genomic analysis of Ambrosia Fusariam Clade fungi.</title>
        <authorList>
            <person name="Stajich J.E."/>
            <person name="Carrillo J."/>
            <person name="Kijimoto T."/>
            <person name="Eskalen A."/>
            <person name="O'Donnell K."/>
            <person name="Kasson M."/>
        </authorList>
    </citation>
    <scope>NUCLEOTIDE SEQUENCE [LARGE SCALE GENOMIC DNA]</scope>
    <source>
        <strain evidence="2 3">NRRL62606</strain>
    </source>
</reference>
<dbReference type="Proteomes" id="UP000287972">
    <property type="component" value="Unassembled WGS sequence"/>
</dbReference>
<organism evidence="2 3">
    <name type="scientific">Fusarium floridanum</name>
    <dbReference type="NCBI Taxonomy" id="1325733"/>
    <lineage>
        <taxon>Eukaryota</taxon>
        <taxon>Fungi</taxon>
        <taxon>Dikarya</taxon>
        <taxon>Ascomycota</taxon>
        <taxon>Pezizomycotina</taxon>
        <taxon>Sordariomycetes</taxon>
        <taxon>Hypocreomycetidae</taxon>
        <taxon>Hypocreales</taxon>
        <taxon>Nectriaceae</taxon>
        <taxon>Fusarium</taxon>
        <taxon>Fusarium solani species complex</taxon>
    </lineage>
</organism>
<dbReference type="EMBL" id="NKCL01000085">
    <property type="protein sequence ID" value="RSL83340.1"/>
    <property type="molecule type" value="Genomic_DNA"/>
</dbReference>
<evidence type="ECO:0000256" key="1">
    <source>
        <dbReference type="SAM" id="Phobius"/>
    </source>
</evidence>
<keyword evidence="1" id="KW-0812">Transmembrane</keyword>
<dbReference type="AlphaFoldDB" id="A0A428S0J5"/>
<feature type="transmembrane region" description="Helical" evidence="1">
    <location>
        <begin position="79"/>
        <end position="102"/>
    </location>
</feature>
<protein>
    <submittedName>
        <fullName evidence="2">Uncharacterized protein</fullName>
    </submittedName>
</protein>
<proteinExistence type="predicted"/>
<comment type="caution">
    <text evidence="2">The sequence shown here is derived from an EMBL/GenBank/DDBJ whole genome shotgun (WGS) entry which is preliminary data.</text>
</comment>
<name>A0A428S0J5_9HYPO</name>